<organism evidence="2 3">
    <name type="scientific">Lactuca saligna</name>
    <name type="common">Willowleaf lettuce</name>
    <dbReference type="NCBI Taxonomy" id="75948"/>
    <lineage>
        <taxon>Eukaryota</taxon>
        <taxon>Viridiplantae</taxon>
        <taxon>Streptophyta</taxon>
        <taxon>Embryophyta</taxon>
        <taxon>Tracheophyta</taxon>
        <taxon>Spermatophyta</taxon>
        <taxon>Magnoliopsida</taxon>
        <taxon>eudicotyledons</taxon>
        <taxon>Gunneridae</taxon>
        <taxon>Pentapetalae</taxon>
        <taxon>asterids</taxon>
        <taxon>campanulids</taxon>
        <taxon>Asterales</taxon>
        <taxon>Asteraceae</taxon>
        <taxon>Cichorioideae</taxon>
        <taxon>Cichorieae</taxon>
        <taxon>Lactucinae</taxon>
        <taxon>Lactuca</taxon>
    </lineage>
</organism>
<feature type="transmembrane region" description="Helical" evidence="1">
    <location>
        <begin position="107"/>
        <end position="127"/>
    </location>
</feature>
<name>A0AA36ED10_LACSI</name>
<proteinExistence type="predicted"/>
<sequence>MQMDTGNADSPFEAEDHFDLPIRQLPPPIYGQPLGAHFEPQHEYHSYPQHNEPEPKFPLDIYSLLASLRLQGNRHTPVIRHIEEQQARVNNYMEDLRLYIVAFRMQSSLSSCIFVLSCLLISTGTIAPSHKY</sequence>
<protein>
    <submittedName>
        <fullName evidence="2">Uncharacterized protein</fullName>
    </submittedName>
</protein>
<evidence type="ECO:0000256" key="1">
    <source>
        <dbReference type="SAM" id="Phobius"/>
    </source>
</evidence>
<keyword evidence="1" id="KW-1133">Transmembrane helix</keyword>
<dbReference type="Proteomes" id="UP001177003">
    <property type="component" value="Chromosome 6"/>
</dbReference>
<keyword evidence="1" id="KW-0812">Transmembrane</keyword>
<reference evidence="2" key="1">
    <citation type="submission" date="2023-04" db="EMBL/GenBank/DDBJ databases">
        <authorList>
            <person name="Vijverberg K."/>
            <person name="Xiong W."/>
            <person name="Schranz E."/>
        </authorList>
    </citation>
    <scope>NUCLEOTIDE SEQUENCE</scope>
</reference>
<evidence type="ECO:0000313" key="3">
    <source>
        <dbReference type="Proteomes" id="UP001177003"/>
    </source>
</evidence>
<dbReference type="EMBL" id="OX465082">
    <property type="protein sequence ID" value="CAI9290982.1"/>
    <property type="molecule type" value="Genomic_DNA"/>
</dbReference>
<keyword evidence="3" id="KW-1185">Reference proteome</keyword>
<keyword evidence="1" id="KW-0472">Membrane</keyword>
<gene>
    <name evidence="2" type="ORF">LSALG_LOCUS30148</name>
</gene>
<evidence type="ECO:0000313" key="2">
    <source>
        <dbReference type="EMBL" id="CAI9290982.1"/>
    </source>
</evidence>
<accession>A0AA36ED10</accession>
<dbReference type="AlphaFoldDB" id="A0AA36ED10"/>